<dbReference type="EMBL" id="AMZY02000010">
    <property type="protein sequence ID" value="EMS33308.1"/>
    <property type="molecule type" value="Genomic_DNA"/>
</dbReference>
<dbReference type="Proteomes" id="UP000010953">
    <property type="component" value="Unassembled WGS sequence"/>
</dbReference>
<proteinExistence type="predicted"/>
<reference evidence="1" key="1">
    <citation type="submission" date="2013-01" db="EMBL/GenBank/DDBJ databases">
        <title>Genome assembly of Mariniradius saccharolyticus AK6.</title>
        <authorList>
            <person name="Vaidya B."/>
            <person name="Khatri I."/>
            <person name="Tanuku N.R.S."/>
            <person name="Subramanian S."/>
            <person name="Pinnaka A."/>
        </authorList>
    </citation>
    <scope>NUCLEOTIDE SEQUENCE [LARGE SCALE GENOMIC DNA]</scope>
    <source>
        <strain evidence="1">AK6</strain>
    </source>
</reference>
<dbReference type="AlphaFoldDB" id="M7XFK0"/>
<sequence>MVRYRLSNFQANSQNLNSFTAIISTKNDEYVNFEIFF</sequence>
<organism evidence="1 2">
    <name type="scientific">Mariniradius saccharolyticus AK6</name>
    <dbReference type="NCBI Taxonomy" id="1239962"/>
    <lineage>
        <taxon>Bacteria</taxon>
        <taxon>Pseudomonadati</taxon>
        <taxon>Bacteroidota</taxon>
        <taxon>Cytophagia</taxon>
        <taxon>Cytophagales</taxon>
        <taxon>Cyclobacteriaceae</taxon>
        <taxon>Mariniradius</taxon>
    </lineage>
</organism>
<name>M7XFK0_9BACT</name>
<protein>
    <submittedName>
        <fullName evidence="1">Uncharacterized protein</fullName>
    </submittedName>
</protein>
<gene>
    <name evidence="1" type="ORF">C943_00586</name>
</gene>
<evidence type="ECO:0000313" key="1">
    <source>
        <dbReference type="EMBL" id="EMS33308.1"/>
    </source>
</evidence>
<dbReference type="InParanoid" id="M7XFK0"/>
<evidence type="ECO:0000313" key="2">
    <source>
        <dbReference type="Proteomes" id="UP000010953"/>
    </source>
</evidence>
<keyword evidence="2" id="KW-1185">Reference proteome</keyword>
<comment type="caution">
    <text evidence="1">The sequence shown here is derived from an EMBL/GenBank/DDBJ whole genome shotgun (WGS) entry which is preliminary data.</text>
</comment>
<accession>M7XFK0</accession>